<comment type="caution">
    <text evidence="2">The sequence shown here is derived from an EMBL/GenBank/DDBJ whole genome shotgun (WGS) entry which is preliminary data.</text>
</comment>
<proteinExistence type="predicted"/>
<dbReference type="PANTHER" id="PTHR38030:SF2">
    <property type="entry name" value="PROTOPORPHYRINOGEN IX DEHYDROGENASE [QUINONE]"/>
    <property type="match status" value="1"/>
</dbReference>
<organism evidence="2">
    <name type="scientific">marine sediment metagenome</name>
    <dbReference type="NCBI Taxonomy" id="412755"/>
    <lineage>
        <taxon>unclassified sequences</taxon>
        <taxon>metagenomes</taxon>
        <taxon>ecological metagenomes</taxon>
    </lineage>
</organism>
<dbReference type="GO" id="GO:0010181">
    <property type="term" value="F:FMN binding"/>
    <property type="evidence" value="ECO:0007669"/>
    <property type="project" value="InterPro"/>
</dbReference>
<dbReference type="SUPFAM" id="SSF52218">
    <property type="entry name" value="Flavoproteins"/>
    <property type="match status" value="1"/>
</dbReference>
<evidence type="ECO:0000313" key="2">
    <source>
        <dbReference type="EMBL" id="GAH40369.1"/>
    </source>
</evidence>
<dbReference type="InterPro" id="IPR008254">
    <property type="entry name" value="Flavodoxin/NO_synth"/>
</dbReference>
<dbReference type="Pfam" id="PF12641">
    <property type="entry name" value="Flavodoxin_3"/>
    <property type="match status" value="1"/>
</dbReference>
<dbReference type="PROSITE" id="PS50902">
    <property type="entry name" value="FLAVODOXIN_LIKE"/>
    <property type="match status" value="1"/>
</dbReference>
<accession>X1GFH8</accession>
<reference evidence="2" key="1">
    <citation type="journal article" date="2014" name="Front. Microbiol.">
        <title>High frequency of phylogenetically diverse reductive dehalogenase-homologous genes in deep subseafloor sedimentary metagenomes.</title>
        <authorList>
            <person name="Kawai M."/>
            <person name="Futagami T."/>
            <person name="Toyoda A."/>
            <person name="Takaki Y."/>
            <person name="Nishi S."/>
            <person name="Hori S."/>
            <person name="Arai W."/>
            <person name="Tsubouchi T."/>
            <person name="Morono Y."/>
            <person name="Uchiyama I."/>
            <person name="Ito T."/>
            <person name="Fujiyama A."/>
            <person name="Inagaki F."/>
            <person name="Takami H."/>
        </authorList>
    </citation>
    <scope>NUCLEOTIDE SEQUENCE</scope>
    <source>
        <strain evidence="2">Expedition CK06-06</strain>
    </source>
</reference>
<dbReference type="Gene3D" id="3.40.50.360">
    <property type="match status" value="1"/>
</dbReference>
<dbReference type="PANTHER" id="PTHR38030">
    <property type="entry name" value="PROTOPORPHYRINOGEN IX DEHYDROGENASE [MENAQUINONE]"/>
    <property type="match status" value="1"/>
</dbReference>
<dbReference type="EMBL" id="BARU01011035">
    <property type="protein sequence ID" value="GAH40369.1"/>
    <property type="molecule type" value="Genomic_DNA"/>
</dbReference>
<evidence type="ECO:0000259" key="1">
    <source>
        <dbReference type="PROSITE" id="PS50902"/>
    </source>
</evidence>
<dbReference type="InterPro" id="IPR052200">
    <property type="entry name" value="Protoporphyrinogen_IX_DH"/>
</dbReference>
<dbReference type="InterPro" id="IPR029039">
    <property type="entry name" value="Flavoprotein-like_sf"/>
</dbReference>
<dbReference type="GO" id="GO:0006783">
    <property type="term" value="P:heme biosynthetic process"/>
    <property type="evidence" value="ECO:0007669"/>
    <property type="project" value="TreeGrafter"/>
</dbReference>
<dbReference type="GO" id="GO:0070819">
    <property type="term" value="F:menaquinone-dependent protoporphyrinogen oxidase activity"/>
    <property type="evidence" value="ECO:0007669"/>
    <property type="project" value="TreeGrafter"/>
</dbReference>
<feature type="domain" description="Flavodoxin-like" evidence="1">
    <location>
        <begin position="3"/>
        <end position="164"/>
    </location>
</feature>
<name>X1GFH8_9ZZZZ</name>
<dbReference type="AlphaFoldDB" id="X1GFH8"/>
<protein>
    <recommendedName>
        <fullName evidence="1">Flavodoxin-like domain-containing protein</fullName>
    </recommendedName>
</protein>
<sequence>MKTLVTYLSLTGNTKKIAEAIYETISEEKEIKPLAEVKDLDDYNFVFIGFPVHQSGPPAKAKKFIESKAKGRKIALFVTHASPPGVPFLEPILVKCKVIADGSDLVGFFNCQGVLAQQVADMLLKMDDPKFQEFGKMRHTTVGHPNAEEVENARIFAKEIIKKI</sequence>
<gene>
    <name evidence="2" type="ORF">S03H2_20840</name>
</gene>